<protein>
    <submittedName>
        <fullName evidence="1">Uncharacterized protein</fullName>
    </submittedName>
</protein>
<dbReference type="Proteomes" id="UP000604825">
    <property type="component" value="Unassembled WGS sequence"/>
</dbReference>
<sequence>MNSADARLAGLVHPSPRPLEVQEVNKHFIRSCALHPDLEAGDALRPECPHEVCIISGVTFDPRDVDTDHRLNGSLDALLRGAPGLVLLPPPQDAATASPIPTPALEASSLVLAAAWSKSVAPSVHADSPASVITLPPTKCSMQVRNNFECRVSTSTAVNTPRKVDQMLKRYITDFTHAYSIGVVMLYSASEIHGVQRVFGKLIIQCPVPFWPFSAPVVVKAPWSPFMLFEIKGDAVHLSPIPWPFFCGYAAPVHLKTSLSVNTMLADSTQLCFGLWSPFYLCWFAVQSSGSVVQILVWPILMHENSAANMEHFPVSVQHKGKSLNPHAVFHMPLTVLYVVQISMDAARRRCFLFCW</sequence>
<evidence type="ECO:0000313" key="1">
    <source>
        <dbReference type="EMBL" id="CAD6261843.1"/>
    </source>
</evidence>
<reference evidence="1" key="1">
    <citation type="submission" date="2020-10" db="EMBL/GenBank/DDBJ databases">
        <authorList>
            <person name="Han B."/>
            <person name="Lu T."/>
            <person name="Zhao Q."/>
            <person name="Huang X."/>
            <person name="Zhao Y."/>
        </authorList>
    </citation>
    <scope>NUCLEOTIDE SEQUENCE</scope>
</reference>
<gene>
    <name evidence="1" type="ORF">NCGR_LOCUS45229</name>
</gene>
<dbReference type="AlphaFoldDB" id="A0A811QRW2"/>
<organism evidence="1 2">
    <name type="scientific">Miscanthus lutarioriparius</name>
    <dbReference type="NCBI Taxonomy" id="422564"/>
    <lineage>
        <taxon>Eukaryota</taxon>
        <taxon>Viridiplantae</taxon>
        <taxon>Streptophyta</taxon>
        <taxon>Embryophyta</taxon>
        <taxon>Tracheophyta</taxon>
        <taxon>Spermatophyta</taxon>
        <taxon>Magnoliopsida</taxon>
        <taxon>Liliopsida</taxon>
        <taxon>Poales</taxon>
        <taxon>Poaceae</taxon>
        <taxon>PACMAD clade</taxon>
        <taxon>Panicoideae</taxon>
        <taxon>Andropogonodae</taxon>
        <taxon>Andropogoneae</taxon>
        <taxon>Saccharinae</taxon>
        <taxon>Miscanthus</taxon>
    </lineage>
</organism>
<proteinExistence type="predicted"/>
<accession>A0A811QRW2</accession>
<dbReference type="EMBL" id="CAJGYO010000012">
    <property type="protein sequence ID" value="CAD6261843.1"/>
    <property type="molecule type" value="Genomic_DNA"/>
</dbReference>
<keyword evidence="2" id="KW-1185">Reference proteome</keyword>
<name>A0A811QRW2_9POAL</name>
<comment type="caution">
    <text evidence="1">The sequence shown here is derived from an EMBL/GenBank/DDBJ whole genome shotgun (WGS) entry which is preliminary data.</text>
</comment>
<evidence type="ECO:0000313" key="2">
    <source>
        <dbReference type="Proteomes" id="UP000604825"/>
    </source>
</evidence>